<dbReference type="FunFam" id="2.20.60.10:FF:000001">
    <property type="entry name" value="Pleiotrophin"/>
    <property type="match status" value="1"/>
</dbReference>
<keyword evidence="10" id="KW-0472">Membrane</keyword>
<keyword evidence="10" id="KW-1133">Transmembrane helix</keyword>
<evidence type="ECO:0000256" key="4">
    <source>
        <dbReference type="ARBA" id="ARBA00022674"/>
    </source>
</evidence>
<evidence type="ECO:0000256" key="3">
    <source>
        <dbReference type="ARBA" id="ARBA00022525"/>
    </source>
</evidence>
<dbReference type="Gene3D" id="2.20.60.10">
    <property type="entry name" value="Pleiotrophin/Midkine, N-terminal domain"/>
    <property type="match status" value="1"/>
</dbReference>
<dbReference type="PROSITE" id="PS00620">
    <property type="entry name" value="PTN_MK_2"/>
    <property type="match status" value="1"/>
</dbReference>
<dbReference type="InterPro" id="IPR038130">
    <property type="entry name" value="PTN/MK_C_dom_sf"/>
</dbReference>
<comment type="caution">
    <text evidence="13">The sequence shown here is derived from an EMBL/GenBank/DDBJ whole genome shotgun (WGS) entry which is preliminary data.</text>
</comment>
<evidence type="ECO:0000259" key="12">
    <source>
        <dbReference type="Pfam" id="PF05196"/>
    </source>
</evidence>
<dbReference type="Pfam" id="PF01091">
    <property type="entry name" value="PTN_MK_C"/>
    <property type="match status" value="1"/>
</dbReference>
<dbReference type="InterPro" id="IPR037122">
    <property type="entry name" value="PTN/MK_N_dom_sf"/>
</dbReference>
<keyword evidence="4 8" id="KW-0358">Heparin-binding</keyword>
<evidence type="ECO:0000256" key="9">
    <source>
        <dbReference type="SAM" id="MobiDB-lite"/>
    </source>
</evidence>
<gene>
    <name evidence="13" type="primary">PTN</name>
    <name evidence="13" type="ORF">G0U57_000921</name>
</gene>
<keyword evidence="7 8" id="KW-0497">Mitogen</keyword>
<evidence type="ECO:0000256" key="2">
    <source>
        <dbReference type="ARBA" id="ARBA00005403"/>
    </source>
</evidence>
<dbReference type="PANTHER" id="PTHR13850:SF1">
    <property type="entry name" value="PLEIOTROPHIN"/>
    <property type="match status" value="1"/>
</dbReference>
<dbReference type="InterPro" id="IPR020091">
    <property type="entry name" value="PTN/MK_diS_sf"/>
</dbReference>
<dbReference type="OrthoDB" id="8818336at2759"/>
<feature type="transmembrane region" description="Helical" evidence="10">
    <location>
        <begin position="55"/>
        <end position="73"/>
    </location>
</feature>
<keyword evidence="3 8" id="KW-0964">Secreted</keyword>
<feature type="domain" description="Pleiotrophin/Midkine N-terminal" evidence="12">
    <location>
        <begin position="77"/>
        <end position="138"/>
    </location>
</feature>
<dbReference type="SUPFAM" id="SSF57288">
    <property type="entry name" value="Midkine"/>
    <property type="match status" value="2"/>
</dbReference>
<dbReference type="InterPro" id="IPR000762">
    <property type="entry name" value="Midkine_heparin-bd_GF"/>
</dbReference>
<comment type="function">
    <text evidence="8">Secreted growth factor that mediates its signal through cell-surface proteoglycan and non-proteoglycan receptors. Regulates many processes like cell proliferation, cell survival, cell growth, cell differentiation and cell migration.</text>
</comment>
<keyword evidence="8" id="KW-0339">Growth factor</keyword>
<name>A0A8T1SRP8_CHESE</name>
<dbReference type="Gene3D" id="2.30.90.10">
    <property type="entry name" value="Heparin-binding Growth Factor, Midkine, Chain A- C-terminal Domain"/>
    <property type="match status" value="1"/>
</dbReference>
<evidence type="ECO:0000313" key="14">
    <source>
        <dbReference type="Proteomes" id="UP000765507"/>
    </source>
</evidence>
<keyword evidence="5" id="KW-0732">Signal</keyword>
<dbReference type="SMART" id="SM00193">
    <property type="entry name" value="PTN"/>
    <property type="match status" value="1"/>
</dbReference>
<dbReference type="GO" id="GO:0051781">
    <property type="term" value="P:positive regulation of cell division"/>
    <property type="evidence" value="ECO:0007669"/>
    <property type="project" value="UniProtKB-UniRule"/>
</dbReference>
<dbReference type="PROSITE" id="PS00619">
    <property type="entry name" value="PTN_MK_1"/>
    <property type="match status" value="1"/>
</dbReference>
<evidence type="ECO:0000256" key="6">
    <source>
        <dbReference type="ARBA" id="ARBA00023157"/>
    </source>
</evidence>
<evidence type="ECO:0000256" key="7">
    <source>
        <dbReference type="ARBA" id="ARBA00023246"/>
    </source>
</evidence>
<proteinExistence type="inferred from homology"/>
<dbReference type="GO" id="GO:0005576">
    <property type="term" value="C:extracellular region"/>
    <property type="evidence" value="ECO:0007669"/>
    <property type="project" value="UniProtKB-SubCell"/>
</dbReference>
<evidence type="ECO:0000256" key="8">
    <source>
        <dbReference type="RuleBase" id="RU369117"/>
    </source>
</evidence>
<comment type="subcellular location">
    <subcellularLocation>
        <location evidence="1 8">Secreted</location>
    </subcellularLocation>
</comment>
<keyword evidence="14" id="KW-1185">Reference proteome</keyword>
<feature type="domain" description="Pleiotrophin/Midkine C-terminal" evidence="11">
    <location>
        <begin position="139"/>
        <end position="203"/>
    </location>
</feature>
<dbReference type="InterPro" id="IPR020092">
    <property type="entry name" value="PTN_MK_heparin-bd_GF_CS"/>
</dbReference>
<dbReference type="GO" id="GO:0008083">
    <property type="term" value="F:growth factor activity"/>
    <property type="evidence" value="ECO:0007669"/>
    <property type="project" value="UniProtKB-UniRule"/>
</dbReference>
<evidence type="ECO:0000256" key="1">
    <source>
        <dbReference type="ARBA" id="ARBA00004613"/>
    </source>
</evidence>
<evidence type="ECO:0000256" key="10">
    <source>
        <dbReference type="SAM" id="Phobius"/>
    </source>
</evidence>
<comment type="similarity">
    <text evidence="2 8">Belongs to the pleiotrophin family.</text>
</comment>
<dbReference type="GO" id="GO:0008201">
    <property type="term" value="F:heparin binding"/>
    <property type="evidence" value="ECO:0007669"/>
    <property type="project" value="UniProtKB-UniRule"/>
</dbReference>
<dbReference type="AlphaFoldDB" id="A0A8T1SRP8"/>
<feature type="region of interest" description="Disordered" evidence="9">
    <location>
        <begin position="1"/>
        <end position="50"/>
    </location>
</feature>
<accession>A0A8T1SRP8</accession>
<dbReference type="Pfam" id="PF05196">
    <property type="entry name" value="PTN_MK_N"/>
    <property type="match status" value="1"/>
</dbReference>
<dbReference type="PRINTS" id="PR00269">
    <property type="entry name" value="PTNMIDKINE"/>
</dbReference>
<feature type="region of interest" description="Disordered" evidence="9">
    <location>
        <begin position="184"/>
        <end position="210"/>
    </location>
</feature>
<keyword evidence="10" id="KW-0812">Transmembrane</keyword>
<dbReference type="PANTHER" id="PTHR13850">
    <property type="entry name" value="PLEIOTROPHIN FAMILY MEMBER"/>
    <property type="match status" value="1"/>
</dbReference>
<dbReference type="InterPro" id="IPR020090">
    <property type="entry name" value="PTN/MK_C_dom"/>
</dbReference>
<dbReference type="Proteomes" id="UP000765507">
    <property type="component" value="Unassembled WGS sequence"/>
</dbReference>
<protein>
    <recommendedName>
        <fullName evidence="8">Pleiotrophin</fullName>
        <shortName evidence="8">PTN</shortName>
    </recommendedName>
</protein>
<dbReference type="FunFam" id="2.30.90.10:FF:000001">
    <property type="entry name" value="Pleiotrophin"/>
    <property type="match status" value="1"/>
</dbReference>
<sequence length="210" mass="23046">SARQSQPAGGGESGAEPPHPARAALPGSQARSPSPRTEGSLADRSTMQQQQQRRMFTAALLAFIFILAAIGTTEAGKKEKPEKKVKKSDCGEWQWSVCVPTSGDCGLGTREGTRPGAECKQTMKTQRCKIPCNWKKQFGAECKYQFQAWGECDLNTALKTRTGNLKRALHNADCQKIVTISKPCGKLTKPKPQEPKKKKKEGKKQEKMLD</sequence>
<evidence type="ECO:0000259" key="11">
    <source>
        <dbReference type="Pfam" id="PF01091"/>
    </source>
</evidence>
<dbReference type="EMBL" id="JAHGAV010000110">
    <property type="protein sequence ID" value="KAG6931856.1"/>
    <property type="molecule type" value="Genomic_DNA"/>
</dbReference>
<keyword evidence="6 8" id="KW-1015">Disulfide bond</keyword>
<organism evidence="13 14">
    <name type="scientific">Chelydra serpentina</name>
    <name type="common">Snapping turtle</name>
    <name type="synonym">Testudo serpentina</name>
    <dbReference type="NCBI Taxonomy" id="8475"/>
    <lineage>
        <taxon>Eukaryota</taxon>
        <taxon>Metazoa</taxon>
        <taxon>Chordata</taxon>
        <taxon>Craniata</taxon>
        <taxon>Vertebrata</taxon>
        <taxon>Euteleostomi</taxon>
        <taxon>Archelosauria</taxon>
        <taxon>Testudinata</taxon>
        <taxon>Testudines</taxon>
        <taxon>Cryptodira</taxon>
        <taxon>Durocryptodira</taxon>
        <taxon>Americhelydia</taxon>
        <taxon>Chelydroidea</taxon>
        <taxon>Chelydridae</taxon>
        <taxon>Chelydra</taxon>
    </lineage>
</organism>
<dbReference type="InterPro" id="IPR020089">
    <property type="entry name" value="PTN/MK_N_dom"/>
</dbReference>
<reference evidence="13 14" key="1">
    <citation type="journal article" date="2020" name="G3 (Bethesda)">
        <title>Draft Genome of the Common Snapping Turtle, Chelydra serpentina, a Model for Phenotypic Plasticity in Reptiles.</title>
        <authorList>
            <person name="Das D."/>
            <person name="Singh S.K."/>
            <person name="Bierstedt J."/>
            <person name="Erickson A."/>
            <person name="Galli G.L.J."/>
            <person name="Crossley D.A. 2nd"/>
            <person name="Rhen T."/>
        </authorList>
    </citation>
    <scope>NUCLEOTIDE SEQUENCE [LARGE SCALE GENOMIC DNA]</scope>
    <source>
        <strain evidence="13">KW</strain>
    </source>
</reference>
<feature type="non-terminal residue" evidence="13">
    <location>
        <position position="1"/>
    </location>
</feature>
<evidence type="ECO:0000256" key="5">
    <source>
        <dbReference type="ARBA" id="ARBA00022729"/>
    </source>
</evidence>
<evidence type="ECO:0000313" key="13">
    <source>
        <dbReference type="EMBL" id="KAG6931856.1"/>
    </source>
</evidence>